<keyword evidence="4" id="KW-0597">Phosphoprotein</keyword>
<evidence type="ECO:0000256" key="1">
    <source>
        <dbReference type="ARBA" id="ARBA00000085"/>
    </source>
</evidence>
<feature type="region of interest" description="Disordered" evidence="10">
    <location>
        <begin position="436"/>
        <end position="459"/>
    </location>
</feature>
<evidence type="ECO:0000256" key="6">
    <source>
        <dbReference type="ARBA" id="ARBA00022741"/>
    </source>
</evidence>
<proteinExistence type="predicted"/>
<dbReference type="SUPFAM" id="SSF47384">
    <property type="entry name" value="Homodimeric domain of signal transducing histidine kinase"/>
    <property type="match status" value="1"/>
</dbReference>
<evidence type="ECO:0000256" key="4">
    <source>
        <dbReference type="ARBA" id="ARBA00022553"/>
    </source>
</evidence>
<dbReference type="PANTHER" id="PTHR42878:SF7">
    <property type="entry name" value="SENSOR HISTIDINE KINASE GLRK"/>
    <property type="match status" value="1"/>
</dbReference>
<dbReference type="CDD" id="cd00082">
    <property type="entry name" value="HisKA"/>
    <property type="match status" value="1"/>
</dbReference>
<evidence type="ECO:0000313" key="12">
    <source>
        <dbReference type="EMBL" id="MFD1676186.1"/>
    </source>
</evidence>
<feature type="domain" description="Histidine kinase" evidence="11">
    <location>
        <begin position="216"/>
        <end position="431"/>
    </location>
</feature>
<dbReference type="InterPro" id="IPR025847">
    <property type="entry name" value="MEDS_domain"/>
</dbReference>
<dbReference type="PRINTS" id="PR00344">
    <property type="entry name" value="BCTRLSENSOR"/>
</dbReference>
<protein>
    <recommendedName>
        <fullName evidence="3">histidine kinase</fullName>
        <ecNumber evidence="3">2.7.13.3</ecNumber>
    </recommendedName>
</protein>
<dbReference type="InterPro" id="IPR005467">
    <property type="entry name" value="His_kinase_dom"/>
</dbReference>
<evidence type="ECO:0000256" key="7">
    <source>
        <dbReference type="ARBA" id="ARBA00022777"/>
    </source>
</evidence>
<dbReference type="Gene3D" id="3.30.565.10">
    <property type="entry name" value="Histidine kinase-like ATPase, C-terminal domain"/>
    <property type="match status" value="1"/>
</dbReference>
<evidence type="ECO:0000256" key="2">
    <source>
        <dbReference type="ARBA" id="ARBA00004370"/>
    </source>
</evidence>
<dbReference type="SMART" id="SM00387">
    <property type="entry name" value="HATPase_c"/>
    <property type="match status" value="1"/>
</dbReference>
<keyword evidence="7" id="KW-0418">Kinase</keyword>
<keyword evidence="5" id="KW-0808">Transferase</keyword>
<evidence type="ECO:0000256" key="5">
    <source>
        <dbReference type="ARBA" id="ARBA00022679"/>
    </source>
</evidence>
<organism evidence="12 13">
    <name type="scientific">Alicyclobacillus fodiniaquatilis</name>
    <dbReference type="NCBI Taxonomy" id="1661150"/>
    <lineage>
        <taxon>Bacteria</taxon>
        <taxon>Bacillati</taxon>
        <taxon>Bacillota</taxon>
        <taxon>Bacilli</taxon>
        <taxon>Bacillales</taxon>
        <taxon>Alicyclobacillaceae</taxon>
        <taxon>Alicyclobacillus</taxon>
    </lineage>
</organism>
<name>A0ABW4JIM4_9BACL</name>
<evidence type="ECO:0000259" key="11">
    <source>
        <dbReference type="PROSITE" id="PS50109"/>
    </source>
</evidence>
<evidence type="ECO:0000313" key="13">
    <source>
        <dbReference type="Proteomes" id="UP001597079"/>
    </source>
</evidence>
<evidence type="ECO:0000256" key="10">
    <source>
        <dbReference type="SAM" id="MobiDB-lite"/>
    </source>
</evidence>
<dbReference type="CDD" id="cd00075">
    <property type="entry name" value="HATPase"/>
    <property type="match status" value="1"/>
</dbReference>
<dbReference type="Proteomes" id="UP001597079">
    <property type="component" value="Unassembled WGS sequence"/>
</dbReference>
<dbReference type="EMBL" id="JBHUCX010000044">
    <property type="protein sequence ID" value="MFD1676186.1"/>
    <property type="molecule type" value="Genomic_DNA"/>
</dbReference>
<dbReference type="InterPro" id="IPR003661">
    <property type="entry name" value="HisK_dim/P_dom"/>
</dbReference>
<comment type="subcellular location">
    <subcellularLocation>
        <location evidence="2">Membrane</location>
    </subcellularLocation>
</comment>
<accession>A0ABW4JIM4</accession>
<comment type="caution">
    <text evidence="12">The sequence shown here is derived from an EMBL/GenBank/DDBJ whole genome shotgun (WGS) entry which is preliminary data.</text>
</comment>
<evidence type="ECO:0000256" key="3">
    <source>
        <dbReference type="ARBA" id="ARBA00012438"/>
    </source>
</evidence>
<keyword evidence="13" id="KW-1185">Reference proteome</keyword>
<dbReference type="Pfam" id="PF02518">
    <property type="entry name" value="HATPase_c"/>
    <property type="match status" value="1"/>
</dbReference>
<evidence type="ECO:0000256" key="8">
    <source>
        <dbReference type="ARBA" id="ARBA00022840"/>
    </source>
</evidence>
<dbReference type="PANTHER" id="PTHR42878">
    <property type="entry name" value="TWO-COMPONENT HISTIDINE KINASE"/>
    <property type="match status" value="1"/>
</dbReference>
<sequence length="459" mass="52465">MQSIHLKRDLEIENGAHILYVFHNKSCYIDNLVAYVIDGIKLDHLVMIVERSDVYQEVLKRLSRICSKEALQYVFFDDADTFYGVHTEFQTDKIVQHFEDFLKSLPQTNRTIRTWASVVWRAHKDIMSQLIQYENNADDSVKEGRLVSVCAYDEANMPSGLLIDMLKNHDYFMTDTELVRSPLYNRGKAVFPSLSVQSKIESEMDFYKSKLDFVHVVSHEVRNPLTIINGYANILRTSEPNLSSEGLEKLVAIGHYVNAIDQELSHIIETEQMLSNDLYMKLETIYPFDAIHEVVQLMQTKSFVENVAFVTHLYFDPRYSMLGNLMGLKLILSNLISNAIKYTGEQGTVEFSATVQDYRIQFVVKDDGVGMSRNQLNALYQKYARVDESKSGQGIGLYVVKHLTDRFHGHISFESELGQGTKVTVEFPILGRSEPLGGDENERFNGARACPTQGHQLGR</sequence>
<keyword evidence="6" id="KW-0547">Nucleotide-binding</keyword>
<dbReference type="RefSeq" id="WP_377944076.1">
    <property type="nucleotide sequence ID" value="NZ_JBHUCX010000044.1"/>
</dbReference>
<dbReference type="EC" id="2.7.13.3" evidence="3"/>
<evidence type="ECO:0000256" key="9">
    <source>
        <dbReference type="ARBA" id="ARBA00023012"/>
    </source>
</evidence>
<dbReference type="InterPro" id="IPR003594">
    <property type="entry name" value="HATPase_dom"/>
</dbReference>
<comment type="catalytic activity">
    <reaction evidence="1">
        <text>ATP + protein L-histidine = ADP + protein N-phospho-L-histidine.</text>
        <dbReference type="EC" id="2.7.13.3"/>
    </reaction>
</comment>
<dbReference type="Pfam" id="PF14417">
    <property type="entry name" value="MEDS"/>
    <property type="match status" value="1"/>
</dbReference>
<dbReference type="InterPro" id="IPR050351">
    <property type="entry name" value="BphY/WalK/GraS-like"/>
</dbReference>
<dbReference type="InterPro" id="IPR036890">
    <property type="entry name" value="HATPase_C_sf"/>
</dbReference>
<dbReference type="PROSITE" id="PS50109">
    <property type="entry name" value="HIS_KIN"/>
    <property type="match status" value="1"/>
</dbReference>
<dbReference type="InterPro" id="IPR036097">
    <property type="entry name" value="HisK_dim/P_sf"/>
</dbReference>
<keyword evidence="8 12" id="KW-0067">ATP-binding</keyword>
<dbReference type="SMART" id="SM00388">
    <property type="entry name" value="HisKA"/>
    <property type="match status" value="1"/>
</dbReference>
<dbReference type="InterPro" id="IPR004358">
    <property type="entry name" value="Sig_transdc_His_kin-like_C"/>
</dbReference>
<gene>
    <name evidence="12" type="ORF">ACFSB2_15890</name>
</gene>
<keyword evidence="9" id="KW-0902">Two-component regulatory system</keyword>
<dbReference type="GO" id="GO:0005524">
    <property type="term" value="F:ATP binding"/>
    <property type="evidence" value="ECO:0007669"/>
    <property type="project" value="UniProtKB-KW"/>
</dbReference>
<dbReference type="Gene3D" id="1.10.287.130">
    <property type="match status" value="1"/>
</dbReference>
<dbReference type="SUPFAM" id="SSF55874">
    <property type="entry name" value="ATPase domain of HSP90 chaperone/DNA topoisomerase II/histidine kinase"/>
    <property type="match status" value="1"/>
</dbReference>
<dbReference type="Pfam" id="PF00512">
    <property type="entry name" value="HisKA"/>
    <property type="match status" value="1"/>
</dbReference>
<reference evidence="13" key="1">
    <citation type="journal article" date="2019" name="Int. J. Syst. Evol. Microbiol.">
        <title>The Global Catalogue of Microorganisms (GCM) 10K type strain sequencing project: providing services to taxonomists for standard genome sequencing and annotation.</title>
        <authorList>
            <consortium name="The Broad Institute Genomics Platform"/>
            <consortium name="The Broad Institute Genome Sequencing Center for Infectious Disease"/>
            <person name="Wu L."/>
            <person name="Ma J."/>
        </authorList>
    </citation>
    <scope>NUCLEOTIDE SEQUENCE [LARGE SCALE GENOMIC DNA]</scope>
    <source>
        <strain evidence="13">CGMCC 1.12286</strain>
    </source>
</reference>